<dbReference type="PANTHER" id="PTHR11067">
    <property type="entry name" value="INOSINE TRIPHOSPHATE PYROPHOSPHATASE/HAM1 PROTEIN"/>
    <property type="match status" value="1"/>
</dbReference>
<comment type="subunit">
    <text evidence="3">Homodimer.</text>
</comment>
<comment type="similarity">
    <text evidence="2">Belongs to the HAM1 NTPase family.</text>
</comment>
<dbReference type="InterPro" id="IPR029001">
    <property type="entry name" value="ITPase-like_fam"/>
</dbReference>
<evidence type="ECO:0000256" key="9">
    <source>
        <dbReference type="ARBA" id="ARBA00051875"/>
    </source>
</evidence>
<dbReference type="SUPFAM" id="SSF52972">
    <property type="entry name" value="ITPase-like"/>
    <property type="match status" value="1"/>
</dbReference>
<keyword evidence="6" id="KW-0378">Hydrolase</keyword>
<dbReference type="InterPro" id="IPR002637">
    <property type="entry name" value="RdgB/HAM1"/>
</dbReference>
<dbReference type="FunFam" id="3.90.950.10:FF:000001">
    <property type="entry name" value="dITP/XTP pyrophosphatase"/>
    <property type="match status" value="1"/>
</dbReference>
<dbReference type="Pfam" id="PF01725">
    <property type="entry name" value="Ham1p_like"/>
    <property type="match status" value="1"/>
</dbReference>
<organism evidence="17">
    <name type="scientific">marine metagenome</name>
    <dbReference type="NCBI Taxonomy" id="408172"/>
    <lineage>
        <taxon>unclassified sequences</taxon>
        <taxon>metagenomes</taxon>
        <taxon>ecological metagenomes</taxon>
    </lineage>
</organism>
<keyword evidence="4" id="KW-0479">Metal-binding</keyword>
<evidence type="ECO:0000256" key="5">
    <source>
        <dbReference type="ARBA" id="ARBA00022741"/>
    </source>
</evidence>
<name>A0A381XUL9_9ZZZZ</name>
<keyword evidence="8" id="KW-0546">Nucleotide metabolism</keyword>
<keyword evidence="7" id="KW-0460">Magnesium</keyword>
<evidence type="ECO:0000256" key="10">
    <source>
        <dbReference type="ARBA" id="ARBA00052017"/>
    </source>
</evidence>
<dbReference type="GO" id="GO:0005829">
    <property type="term" value="C:cytosol"/>
    <property type="evidence" value="ECO:0007669"/>
    <property type="project" value="TreeGrafter"/>
</dbReference>
<protein>
    <recommendedName>
        <fullName evidence="12">dITP/XTP pyrophosphatase</fullName>
        <ecNumber evidence="11">3.6.1.66</ecNumber>
    </recommendedName>
    <alternativeName>
        <fullName evidence="13">Non-canonical purine NTP pyrophosphatase</fullName>
    </alternativeName>
    <alternativeName>
        <fullName evidence="14">Non-standard purine NTP pyrophosphatase</fullName>
    </alternativeName>
    <alternativeName>
        <fullName evidence="16">Nucleoside-triphosphate diphosphatase</fullName>
    </alternativeName>
    <alternativeName>
        <fullName evidence="15">Nucleoside-triphosphate pyrophosphatase</fullName>
    </alternativeName>
</protein>
<dbReference type="NCBIfam" id="TIGR00042">
    <property type="entry name" value="RdgB/HAM1 family non-canonical purine NTP pyrophosphatase"/>
    <property type="match status" value="1"/>
</dbReference>
<evidence type="ECO:0000256" key="15">
    <source>
        <dbReference type="ARBA" id="ARBA00083186"/>
    </source>
</evidence>
<dbReference type="AlphaFoldDB" id="A0A381XUL9"/>
<dbReference type="GO" id="GO:0009146">
    <property type="term" value="P:purine nucleoside triphosphate catabolic process"/>
    <property type="evidence" value="ECO:0007669"/>
    <property type="project" value="UniProtKB-ARBA"/>
</dbReference>
<dbReference type="GO" id="GO:0046872">
    <property type="term" value="F:metal ion binding"/>
    <property type="evidence" value="ECO:0007669"/>
    <property type="project" value="UniProtKB-KW"/>
</dbReference>
<dbReference type="HAMAP" id="MF_01405">
    <property type="entry name" value="Non_canon_purine_NTPase"/>
    <property type="match status" value="1"/>
</dbReference>
<evidence type="ECO:0000256" key="8">
    <source>
        <dbReference type="ARBA" id="ARBA00023080"/>
    </source>
</evidence>
<dbReference type="GO" id="GO:0000166">
    <property type="term" value="F:nucleotide binding"/>
    <property type="evidence" value="ECO:0007669"/>
    <property type="project" value="UniProtKB-KW"/>
</dbReference>
<evidence type="ECO:0000256" key="13">
    <source>
        <dbReference type="ARBA" id="ARBA00075987"/>
    </source>
</evidence>
<evidence type="ECO:0000256" key="6">
    <source>
        <dbReference type="ARBA" id="ARBA00022801"/>
    </source>
</evidence>
<dbReference type="GO" id="GO:0036222">
    <property type="term" value="F:XTP diphosphatase activity"/>
    <property type="evidence" value="ECO:0007669"/>
    <property type="project" value="UniProtKB-ARBA"/>
</dbReference>
<evidence type="ECO:0000313" key="17">
    <source>
        <dbReference type="EMBL" id="SVA68395.1"/>
    </source>
</evidence>
<dbReference type="Gene3D" id="3.90.950.10">
    <property type="match status" value="1"/>
</dbReference>
<dbReference type="GO" id="GO:0036220">
    <property type="term" value="F:ITP diphosphatase activity"/>
    <property type="evidence" value="ECO:0007669"/>
    <property type="project" value="UniProtKB-EC"/>
</dbReference>
<reference evidence="17" key="1">
    <citation type="submission" date="2018-05" db="EMBL/GenBank/DDBJ databases">
        <authorList>
            <person name="Lanie J.A."/>
            <person name="Ng W.-L."/>
            <person name="Kazmierczak K.M."/>
            <person name="Andrzejewski T.M."/>
            <person name="Davidsen T.M."/>
            <person name="Wayne K.J."/>
            <person name="Tettelin H."/>
            <person name="Glass J.I."/>
            <person name="Rusch D."/>
            <person name="Podicherti R."/>
            <person name="Tsui H.-C.T."/>
            <person name="Winkler M.E."/>
        </authorList>
    </citation>
    <scope>NUCLEOTIDE SEQUENCE</scope>
</reference>
<dbReference type="CDD" id="cd00515">
    <property type="entry name" value="HAM1"/>
    <property type="match status" value="1"/>
</dbReference>
<comment type="catalytic activity">
    <reaction evidence="10">
        <text>XTP + H2O = XMP + diphosphate + H(+)</text>
        <dbReference type="Rhea" id="RHEA:28610"/>
        <dbReference type="ChEBI" id="CHEBI:15377"/>
        <dbReference type="ChEBI" id="CHEBI:15378"/>
        <dbReference type="ChEBI" id="CHEBI:33019"/>
        <dbReference type="ChEBI" id="CHEBI:57464"/>
        <dbReference type="ChEBI" id="CHEBI:61314"/>
        <dbReference type="EC" id="3.6.1.66"/>
    </reaction>
</comment>
<dbReference type="GO" id="GO:0035870">
    <property type="term" value="F:dITP diphosphatase activity"/>
    <property type="evidence" value="ECO:0007669"/>
    <property type="project" value="UniProtKB-ARBA"/>
</dbReference>
<evidence type="ECO:0000256" key="1">
    <source>
        <dbReference type="ARBA" id="ARBA00001946"/>
    </source>
</evidence>
<evidence type="ECO:0000256" key="14">
    <source>
        <dbReference type="ARBA" id="ARBA00078805"/>
    </source>
</evidence>
<proteinExistence type="inferred from homology"/>
<dbReference type="PANTHER" id="PTHR11067:SF9">
    <property type="entry name" value="INOSINE TRIPHOSPHATE PYROPHOSPHATASE"/>
    <property type="match status" value="1"/>
</dbReference>
<evidence type="ECO:0000256" key="16">
    <source>
        <dbReference type="ARBA" id="ARBA00083635"/>
    </source>
</evidence>
<evidence type="ECO:0000256" key="2">
    <source>
        <dbReference type="ARBA" id="ARBA00008023"/>
    </source>
</evidence>
<accession>A0A381XUL9</accession>
<evidence type="ECO:0000256" key="11">
    <source>
        <dbReference type="ARBA" id="ARBA00066468"/>
    </source>
</evidence>
<evidence type="ECO:0000256" key="3">
    <source>
        <dbReference type="ARBA" id="ARBA00011738"/>
    </source>
</evidence>
<evidence type="ECO:0000256" key="12">
    <source>
        <dbReference type="ARBA" id="ARBA00071289"/>
    </source>
</evidence>
<dbReference type="InterPro" id="IPR020922">
    <property type="entry name" value="dITP/XTP_pyrophosphatase"/>
</dbReference>
<evidence type="ECO:0000256" key="7">
    <source>
        <dbReference type="ARBA" id="ARBA00022842"/>
    </source>
</evidence>
<dbReference type="EMBL" id="UINC01016426">
    <property type="protein sequence ID" value="SVA68395.1"/>
    <property type="molecule type" value="Genomic_DNA"/>
</dbReference>
<comment type="cofactor">
    <cofactor evidence="1">
        <name>Mg(2+)</name>
        <dbReference type="ChEBI" id="CHEBI:18420"/>
    </cofactor>
</comment>
<gene>
    <name evidence="17" type="ORF">METZ01_LOCUS121249</name>
</gene>
<dbReference type="EC" id="3.6.1.66" evidence="11"/>
<keyword evidence="5" id="KW-0547">Nucleotide-binding</keyword>
<evidence type="ECO:0000256" key="4">
    <source>
        <dbReference type="ARBA" id="ARBA00022723"/>
    </source>
</evidence>
<comment type="catalytic activity">
    <reaction evidence="9">
        <text>dITP + H2O = dIMP + diphosphate + H(+)</text>
        <dbReference type="Rhea" id="RHEA:28342"/>
        <dbReference type="ChEBI" id="CHEBI:15377"/>
        <dbReference type="ChEBI" id="CHEBI:15378"/>
        <dbReference type="ChEBI" id="CHEBI:33019"/>
        <dbReference type="ChEBI" id="CHEBI:61194"/>
        <dbReference type="ChEBI" id="CHEBI:61382"/>
        <dbReference type="EC" id="3.6.1.66"/>
    </reaction>
</comment>
<sequence>MKIVLATHNHDKEIELQHSLQGLGVEICSLSEYPDIGEIEETGTTLLENSLLKAHTVHDRTGLPAIADDTGLEVDALDGAPGVYSARFAGADATYEDNVNKLLSVMEDVSDDMRSARFRTVISFVDEIQELWTEGFIEGRITEDPRGNMGFGYDPVFYVPRLEKTFAELSTAEKNKISHRGLALQKLRKILINVLK</sequence>
<dbReference type="GO" id="GO:0009117">
    <property type="term" value="P:nucleotide metabolic process"/>
    <property type="evidence" value="ECO:0007669"/>
    <property type="project" value="UniProtKB-KW"/>
</dbReference>
<dbReference type="GO" id="GO:0017111">
    <property type="term" value="F:ribonucleoside triphosphate phosphatase activity"/>
    <property type="evidence" value="ECO:0007669"/>
    <property type="project" value="InterPro"/>
</dbReference>